<dbReference type="PANTHER" id="PTHR12110">
    <property type="entry name" value="HYDROXYPYRUVATE ISOMERASE"/>
    <property type="match status" value="1"/>
</dbReference>
<protein>
    <submittedName>
        <fullName evidence="2">Sugar phosphate isomerase/epimerase</fullName>
    </submittedName>
</protein>
<evidence type="ECO:0000259" key="1">
    <source>
        <dbReference type="Pfam" id="PF01261"/>
    </source>
</evidence>
<dbReference type="AlphaFoldDB" id="A0A7X6M2W2"/>
<organism evidence="2 3">
    <name type="scientific">Nocardia veterana</name>
    <dbReference type="NCBI Taxonomy" id="132249"/>
    <lineage>
        <taxon>Bacteria</taxon>
        <taxon>Bacillati</taxon>
        <taxon>Actinomycetota</taxon>
        <taxon>Actinomycetes</taxon>
        <taxon>Mycobacteriales</taxon>
        <taxon>Nocardiaceae</taxon>
        <taxon>Nocardia</taxon>
    </lineage>
</organism>
<reference evidence="2 3" key="1">
    <citation type="submission" date="2020-04" db="EMBL/GenBank/DDBJ databases">
        <title>MicrobeNet Type strains.</title>
        <authorList>
            <person name="Nicholson A.C."/>
        </authorList>
    </citation>
    <scope>NUCLEOTIDE SEQUENCE [LARGE SCALE GENOMIC DNA]</scope>
    <source>
        <strain evidence="2 3">DSM 44445</strain>
    </source>
</reference>
<comment type="caution">
    <text evidence="2">The sequence shown here is derived from an EMBL/GenBank/DDBJ whole genome shotgun (WGS) entry which is preliminary data.</text>
</comment>
<dbReference type="EMBL" id="JAAXPE010000044">
    <property type="protein sequence ID" value="NKY89353.1"/>
    <property type="molecule type" value="Genomic_DNA"/>
</dbReference>
<dbReference type="Proteomes" id="UP000523447">
    <property type="component" value="Unassembled WGS sequence"/>
</dbReference>
<proteinExistence type="predicted"/>
<name>A0A7X6M2W2_9NOCA</name>
<keyword evidence="3" id="KW-1185">Reference proteome</keyword>
<dbReference type="Gene3D" id="3.20.20.150">
    <property type="entry name" value="Divalent-metal-dependent TIM barrel enzymes"/>
    <property type="match status" value="1"/>
</dbReference>
<dbReference type="InterPro" id="IPR050312">
    <property type="entry name" value="IolE/XylAMocC-like"/>
</dbReference>
<dbReference type="InterPro" id="IPR036237">
    <property type="entry name" value="Xyl_isomerase-like_sf"/>
</dbReference>
<dbReference type="InterPro" id="IPR013022">
    <property type="entry name" value="Xyl_isomerase-like_TIM-brl"/>
</dbReference>
<dbReference type="RefSeq" id="WP_051032189.1">
    <property type="nucleotide sequence ID" value="NZ_CAWPHS010000039.1"/>
</dbReference>
<dbReference type="GO" id="GO:0016853">
    <property type="term" value="F:isomerase activity"/>
    <property type="evidence" value="ECO:0007669"/>
    <property type="project" value="UniProtKB-KW"/>
</dbReference>
<evidence type="ECO:0000313" key="3">
    <source>
        <dbReference type="Proteomes" id="UP000523447"/>
    </source>
</evidence>
<evidence type="ECO:0000313" key="2">
    <source>
        <dbReference type="EMBL" id="NKY89353.1"/>
    </source>
</evidence>
<keyword evidence="2" id="KW-0413">Isomerase</keyword>
<dbReference type="SUPFAM" id="SSF51658">
    <property type="entry name" value="Xylose isomerase-like"/>
    <property type="match status" value="1"/>
</dbReference>
<feature type="domain" description="Xylose isomerase-like TIM barrel" evidence="1">
    <location>
        <begin position="40"/>
        <end position="288"/>
    </location>
</feature>
<dbReference type="Pfam" id="PF01261">
    <property type="entry name" value="AP_endonuc_2"/>
    <property type="match status" value="1"/>
</dbReference>
<gene>
    <name evidence="2" type="ORF">HGA07_27605</name>
</gene>
<accession>A0A7X6M2W2</accession>
<dbReference type="PANTHER" id="PTHR12110:SF48">
    <property type="entry name" value="BLL3656 PROTEIN"/>
    <property type="match status" value="1"/>
</dbReference>
<sequence length="303" mass="32171">MDTGEPRDGAAVPPLSTHGGYSLTLSDLTLRTADLRTRCAAAAAAGFTGIGLSVEHYRAASAAGPTPADISTVIAEHGLRVDEVELAAHWADPAAYSEDELESDRIVLTMAAELGAARIHTTMSQHFPLGTLARGLRELCSRAAGAGACVALEYMPYAAIDSATAAWRVIAASGADNAGLLIDAWHWQRAHTAEEPESELRAIPAERVAAIQLCDTLPDPLSDLRREALHFRKLPGHGAAALIPMLRRLASHDVRAPIAVEVVSDELDAQDPYATARQAYRSSVDVLRAAGWPAARPGARDRR</sequence>